<accession>W0RRW3</accession>
<dbReference type="Gene3D" id="2.30.30.40">
    <property type="entry name" value="SH3 Domains"/>
    <property type="match status" value="1"/>
</dbReference>
<dbReference type="InParanoid" id="W0RRW3"/>
<dbReference type="Proteomes" id="UP000019151">
    <property type="component" value="Plasmid 2"/>
</dbReference>
<dbReference type="PATRIC" id="fig|861299.3.peg.5965"/>
<dbReference type="InterPro" id="IPR039315">
    <property type="entry name" value="CheW"/>
</dbReference>
<proteinExistence type="predicted"/>
<dbReference type="SMART" id="SM00260">
    <property type="entry name" value="CheW"/>
    <property type="match status" value="1"/>
</dbReference>
<keyword evidence="3" id="KW-1185">Reference proteome</keyword>
<dbReference type="FunCoup" id="W0RRW3">
    <property type="interactions" value="190"/>
</dbReference>
<geneLocation type="plasmid" evidence="2 3">
    <name>2</name>
</geneLocation>
<protein>
    <submittedName>
        <fullName evidence="2">CheW domain protein</fullName>
    </submittedName>
</protein>
<dbReference type="SUPFAM" id="SSF50341">
    <property type="entry name" value="CheW-like"/>
    <property type="match status" value="1"/>
</dbReference>
<keyword evidence="2" id="KW-0614">Plasmid</keyword>
<reference evidence="2 3" key="1">
    <citation type="journal article" date="2014" name="Genome Announc.">
        <title>Genome Sequence and Methylome of Soil Bacterium Gemmatirosa kalamazoonensis KBS708T, a Member of the Rarely Cultivated Gemmatimonadetes Phylum.</title>
        <authorList>
            <person name="Debruyn J.M."/>
            <person name="Radosevich M."/>
            <person name="Wommack K.E."/>
            <person name="Polson S.W."/>
            <person name="Hauser L.J."/>
            <person name="Fawaz M.N."/>
            <person name="Korlach J."/>
            <person name="Tsai Y.C."/>
        </authorList>
    </citation>
    <scope>NUCLEOTIDE SEQUENCE [LARGE SCALE GENOMIC DNA]</scope>
    <source>
        <strain evidence="2 3">KBS708</strain>
        <plasmid evidence="3">Plasmid 2</plasmid>
    </source>
</reference>
<evidence type="ECO:0000313" key="3">
    <source>
        <dbReference type="Proteomes" id="UP000019151"/>
    </source>
</evidence>
<dbReference type="InterPro" id="IPR002545">
    <property type="entry name" value="CheW-lke_dom"/>
</dbReference>
<dbReference type="KEGG" id="gba:J421_5916"/>
<name>W0RRW3_9BACT</name>
<dbReference type="RefSeq" id="WP_025414755.1">
    <property type="nucleotide sequence ID" value="NZ_CP007130.1"/>
</dbReference>
<feature type="domain" description="CheW-like" evidence="1">
    <location>
        <begin position="8"/>
        <end position="148"/>
    </location>
</feature>
<dbReference type="GO" id="GO:0006935">
    <property type="term" value="P:chemotaxis"/>
    <property type="evidence" value="ECO:0007669"/>
    <property type="project" value="InterPro"/>
</dbReference>
<dbReference type="PANTHER" id="PTHR22617">
    <property type="entry name" value="CHEMOTAXIS SENSOR HISTIDINE KINASE-RELATED"/>
    <property type="match status" value="1"/>
</dbReference>
<organism evidence="2 3">
    <name type="scientific">Gemmatirosa kalamazoonensis</name>
    <dbReference type="NCBI Taxonomy" id="861299"/>
    <lineage>
        <taxon>Bacteria</taxon>
        <taxon>Pseudomonadati</taxon>
        <taxon>Gemmatimonadota</taxon>
        <taxon>Gemmatimonadia</taxon>
        <taxon>Gemmatimonadales</taxon>
        <taxon>Gemmatimonadaceae</taxon>
        <taxon>Gemmatirosa</taxon>
    </lineage>
</organism>
<dbReference type="HOGENOM" id="CLU_048995_3_4_0"/>
<evidence type="ECO:0000313" key="2">
    <source>
        <dbReference type="EMBL" id="AHG93451.1"/>
    </source>
</evidence>
<dbReference type="Gene3D" id="2.40.50.180">
    <property type="entry name" value="CheA-289, Domain 4"/>
    <property type="match status" value="1"/>
</dbReference>
<dbReference type="AlphaFoldDB" id="W0RRW3"/>
<gene>
    <name evidence="2" type="ORF">J421_5916</name>
</gene>
<evidence type="ECO:0000259" key="1">
    <source>
        <dbReference type="PROSITE" id="PS50851"/>
    </source>
</evidence>
<dbReference type="eggNOG" id="COG0835">
    <property type="taxonomic scope" value="Bacteria"/>
</dbReference>
<dbReference type="Pfam" id="PF01584">
    <property type="entry name" value="CheW"/>
    <property type="match status" value="1"/>
</dbReference>
<dbReference type="OrthoDB" id="9787997at2"/>
<dbReference type="GO" id="GO:0007165">
    <property type="term" value="P:signal transduction"/>
    <property type="evidence" value="ECO:0007669"/>
    <property type="project" value="InterPro"/>
</dbReference>
<dbReference type="InterPro" id="IPR036061">
    <property type="entry name" value="CheW-like_dom_sf"/>
</dbReference>
<dbReference type="PANTHER" id="PTHR22617:SF23">
    <property type="entry name" value="CHEMOTAXIS PROTEIN CHEW"/>
    <property type="match status" value="1"/>
</dbReference>
<dbReference type="EMBL" id="CP007130">
    <property type="protein sequence ID" value="AHG93451.1"/>
    <property type="molecule type" value="Genomic_DNA"/>
</dbReference>
<dbReference type="GO" id="GO:0005829">
    <property type="term" value="C:cytosol"/>
    <property type="evidence" value="ECO:0007669"/>
    <property type="project" value="TreeGrafter"/>
</dbReference>
<sequence>MTIHPSGSESYVLFELAGATYALRSDDVLQLEMAGTPTPVPNAPAYVDGVVSVRGQVIPAVSLRARFGFPRVAHDLRSRLVVVHAQGRTVGLLVDSAREFASIDPELVKPLPEGIAGTTGRYLRGIAQQGDRLMLIVDVTELLAVDIEPTDAPAADDAAST</sequence>
<dbReference type="PROSITE" id="PS50851">
    <property type="entry name" value="CHEW"/>
    <property type="match status" value="1"/>
</dbReference>